<dbReference type="InterPro" id="IPR017452">
    <property type="entry name" value="GPCR_Rhodpsn_7TM"/>
</dbReference>
<evidence type="ECO:0000259" key="10">
    <source>
        <dbReference type="PROSITE" id="PS50262"/>
    </source>
</evidence>
<proteinExistence type="inferred from homology"/>
<dbReference type="AlphaFoldDB" id="A0A1D1UTF6"/>
<keyword evidence="12" id="KW-1185">Reference proteome</keyword>
<dbReference type="Pfam" id="PF00001">
    <property type="entry name" value="7tm_1"/>
    <property type="match status" value="1"/>
</dbReference>
<evidence type="ECO:0000256" key="5">
    <source>
        <dbReference type="ARBA" id="ARBA00023136"/>
    </source>
</evidence>
<feature type="transmembrane region" description="Helical" evidence="9">
    <location>
        <begin position="315"/>
        <end position="337"/>
    </location>
</feature>
<evidence type="ECO:0000256" key="8">
    <source>
        <dbReference type="RuleBase" id="RU000688"/>
    </source>
</evidence>
<reference evidence="11 12" key="1">
    <citation type="journal article" date="2016" name="Nat. Commun.">
        <title>Extremotolerant tardigrade genome and improved radiotolerance of human cultured cells by tardigrade-unique protein.</title>
        <authorList>
            <person name="Hashimoto T."/>
            <person name="Horikawa D.D."/>
            <person name="Saito Y."/>
            <person name="Kuwahara H."/>
            <person name="Kozuka-Hata H."/>
            <person name="Shin-I T."/>
            <person name="Minakuchi Y."/>
            <person name="Ohishi K."/>
            <person name="Motoyama A."/>
            <person name="Aizu T."/>
            <person name="Enomoto A."/>
            <person name="Kondo K."/>
            <person name="Tanaka S."/>
            <person name="Hara Y."/>
            <person name="Koshikawa S."/>
            <person name="Sagara H."/>
            <person name="Miura T."/>
            <person name="Yokobori S."/>
            <person name="Miyagawa K."/>
            <person name="Suzuki Y."/>
            <person name="Kubo T."/>
            <person name="Oyama M."/>
            <person name="Kohara Y."/>
            <person name="Fujiyama A."/>
            <person name="Arakawa K."/>
            <person name="Katayama T."/>
            <person name="Toyoda A."/>
            <person name="Kunieda T."/>
        </authorList>
    </citation>
    <scope>NUCLEOTIDE SEQUENCE [LARGE SCALE GENOMIC DNA]</scope>
    <source>
        <strain evidence="11 12">YOKOZUNA-1</strain>
    </source>
</reference>
<dbReference type="PANTHER" id="PTHR24243:SF233">
    <property type="entry name" value="THYROTROPIN-RELEASING HORMONE RECEPTOR"/>
    <property type="match status" value="1"/>
</dbReference>
<feature type="transmembrane region" description="Helical" evidence="9">
    <location>
        <begin position="131"/>
        <end position="149"/>
    </location>
</feature>
<feature type="transmembrane region" description="Helical" evidence="9">
    <location>
        <begin position="170"/>
        <end position="192"/>
    </location>
</feature>
<name>A0A1D1UTF6_RAMVA</name>
<dbReference type="OrthoDB" id="10036964at2759"/>
<comment type="caution">
    <text evidence="11">The sequence shown here is derived from an EMBL/GenBank/DDBJ whole genome shotgun (WGS) entry which is preliminary data.</text>
</comment>
<evidence type="ECO:0000256" key="7">
    <source>
        <dbReference type="ARBA" id="ARBA00023224"/>
    </source>
</evidence>
<dbReference type="SUPFAM" id="SSF81321">
    <property type="entry name" value="Family A G protein-coupled receptor-like"/>
    <property type="match status" value="1"/>
</dbReference>
<dbReference type="PANTHER" id="PTHR24243">
    <property type="entry name" value="G-PROTEIN COUPLED RECEPTOR"/>
    <property type="match status" value="1"/>
</dbReference>
<evidence type="ECO:0000256" key="4">
    <source>
        <dbReference type="ARBA" id="ARBA00023040"/>
    </source>
</evidence>
<evidence type="ECO:0000256" key="6">
    <source>
        <dbReference type="ARBA" id="ARBA00023170"/>
    </source>
</evidence>
<dbReference type="STRING" id="947166.A0A1D1UTF6"/>
<comment type="similarity">
    <text evidence="8">Belongs to the G-protein coupled receptor 1 family.</text>
</comment>
<protein>
    <recommendedName>
        <fullName evidence="10">G-protein coupled receptors family 1 profile domain-containing protein</fullName>
    </recommendedName>
</protein>
<dbReference type="Proteomes" id="UP000186922">
    <property type="component" value="Unassembled WGS sequence"/>
</dbReference>
<feature type="domain" description="G-protein coupled receptors family 1 profile" evidence="10">
    <location>
        <begin position="68"/>
        <end position="334"/>
    </location>
</feature>
<evidence type="ECO:0000256" key="3">
    <source>
        <dbReference type="ARBA" id="ARBA00022989"/>
    </source>
</evidence>
<keyword evidence="3 9" id="KW-1133">Transmembrane helix</keyword>
<dbReference type="PROSITE" id="PS50262">
    <property type="entry name" value="G_PROTEIN_RECEP_F1_2"/>
    <property type="match status" value="1"/>
</dbReference>
<keyword evidence="2 8" id="KW-0812">Transmembrane</keyword>
<dbReference type="GO" id="GO:0005886">
    <property type="term" value="C:plasma membrane"/>
    <property type="evidence" value="ECO:0007669"/>
    <property type="project" value="TreeGrafter"/>
</dbReference>
<accession>A0A1D1UTF6</accession>
<feature type="transmembrane region" description="Helical" evidence="9">
    <location>
        <begin position="228"/>
        <end position="250"/>
    </location>
</feature>
<feature type="transmembrane region" description="Helical" evidence="9">
    <location>
        <begin position="89"/>
        <end position="111"/>
    </location>
</feature>
<dbReference type="SMART" id="SM01381">
    <property type="entry name" value="7TM_GPCR_Srsx"/>
    <property type="match status" value="1"/>
</dbReference>
<gene>
    <name evidence="11" type="primary">RvY_04976-1</name>
    <name evidence="11" type="synonym">RvY_04976.1</name>
    <name evidence="11" type="ORF">RvY_04976</name>
</gene>
<dbReference type="InterPro" id="IPR000276">
    <property type="entry name" value="GPCR_Rhodpsn"/>
</dbReference>
<organism evidence="11 12">
    <name type="scientific">Ramazzottius varieornatus</name>
    <name type="common">Water bear</name>
    <name type="synonym">Tardigrade</name>
    <dbReference type="NCBI Taxonomy" id="947166"/>
    <lineage>
        <taxon>Eukaryota</taxon>
        <taxon>Metazoa</taxon>
        <taxon>Ecdysozoa</taxon>
        <taxon>Tardigrada</taxon>
        <taxon>Eutardigrada</taxon>
        <taxon>Parachela</taxon>
        <taxon>Hypsibioidea</taxon>
        <taxon>Ramazzottiidae</taxon>
        <taxon>Ramazzottius</taxon>
    </lineage>
</organism>
<keyword evidence="5 9" id="KW-0472">Membrane</keyword>
<comment type="subcellular location">
    <subcellularLocation>
        <location evidence="1">Membrane</location>
        <topology evidence="1">Multi-pass membrane protein</topology>
    </subcellularLocation>
</comment>
<dbReference type="PRINTS" id="PR00237">
    <property type="entry name" value="GPCRRHODOPSN"/>
</dbReference>
<keyword evidence="7 8" id="KW-0807">Transducer</keyword>
<dbReference type="EMBL" id="BDGG01000002">
    <property type="protein sequence ID" value="GAU92966.1"/>
    <property type="molecule type" value="Genomic_DNA"/>
</dbReference>
<evidence type="ECO:0000256" key="9">
    <source>
        <dbReference type="SAM" id="Phobius"/>
    </source>
</evidence>
<evidence type="ECO:0000256" key="1">
    <source>
        <dbReference type="ARBA" id="ARBA00004141"/>
    </source>
</evidence>
<evidence type="ECO:0000313" key="12">
    <source>
        <dbReference type="Proteomes" id="UP000186922"/>
    </source>
</evidence>
<evidence type="ECO:0000256" key="2">
    <source>
        <dbReference type="ARBA" id="ARBA00022692"/>
    </source>
</evidence>
<dbReference type="PROSITE" id="PS00237">
    <property type="entry name" value="G_PROTEIN_RECEP_F1_1"/>
    <property type="match status" value="1"/>
</dbReference>
<evidence type="ECO:0000313" key="11">
    <source>
        <dbReference type="EMBL" id="GAU92966.1"/>
    </source>
</evidence>
<dbReference type="GO" id="GO:0004930">
    <property type="term" value="F:G protein-coupled receptor activity"/>
    <property type="evidence" value="ECO:0007669"/>
    <property type="project" value="UniProtKB-KW"/>
</dbReference>
<keyword evidence="6 8" id="KW-0675">Receptor</keyword>
<dbReference type="Gene3D" id="1.20.1070.10">
    <property type="entry name" value="Rhodopsin 7-helix transmembrane proteins"/>
    <property type="match status" value="1"/>
</dbReference>
<keyword evidence="4 8" id="KW-0297">G-protein coupled receptor</keyword>
<feature type="transmembrane region" description="Helical" evidence="9">
    <location>
        <begin position="48"/>
        <end position="77"/>
    </location>
</feature>
<feature type="transmembrane region" description="Helical" evidence="9">
    <location>
        <begin position="271"/>
        <end position="295"/>
    </location>
</feature>
<sequence>MFDCSILPNESTLSSVEALKNYSLFCSDSSMGDGDDNSTSASPARLPLYFHVVTTTIYLFIFVVGAVGNFLVFFVVLKYKDMRDNIFHIFLANLSIADFFVILLCVPIAMFDVYTQDIWYLGESMCRAYPFLEWSVSHLSVLTILAISFERFLAIIHPLKAQYVSSRNRSCAIIFAIWIVAFTSTIPITFIASHSYTNHTVTKTEVAVCNLPTSDSTWKKVYLTFENAVFFFIPLCVLTVVYTLISRHLVKDSTKSEIGISAANLRARQQVVVMLVTVVATFFFFMMPFRVLMIWTLNAQDEEYEKLGIIGWYGLLYFSKIMFYMNSASNPIVLYAMSSKFRTKFQHILCNKPLPPSAGNSLVSRTGTLRHSYMSRHSGSVRQAAESPRSFQNSFIRRDYHQNGNGSLAVTPAPSVKHENIPMLKITPEA</sequence>